<dbReference type="Proteomes" id="UP001161247">
    <property type="component" value="Chromosome 9"/>
</dbReference>
<dbReference type="InterPro" id="IPR041118">
    <property type="entry name" value="Rx_N"/>
</dbReference>
<dbReference type="InterPro" id="IPR036388">
    <property type="entry name" value="WH-like_DNA-bd_sf"/>
</dbReference>
<dbReference type="FunFam" id="1.10.8.430:FF:000003">
    <property type="entry name" value="Probable disease resistance protein At5g66910"/>
    <property type="match status" value="1"/>
</dbReference>
<dbReference type="CDD" id="cd14798">
    <property type="entry name" value="RX-CC_like"/>
    <property type="match status" value="1"/>
</dbReference>
<name>A0AAV1EEE8_OLDCO</name>
<protein>
    <submittedName>
        <fullName evidence="10">OLC1v1019629C1</fullName>
    </submittedName>
</protein>
<dbReference type="Pfam" id="PF00931">
    <property type="entry name" value="NB-ARC"/>
    <property type="match status" value="1"/>
</dbReference>
<gene>
    <name evidence="10" type="ORF">OLC1_LOCUS24063</name>
</gene>
<sequence>MSVDPFITYAVKTIGDLLIDEAKFLYGVKGKAEELQSELSRLQWFLEDAEKKTTEKDRFQQWIFEAREMAFAAEDFLEGYAFKVASTRDAGLAYVVVRRSIFILNDCYRRHKTASKLKSLLQKASKLQNSLQAYGVRDVIENEGSSLRPQLLRRTYSFVEEDDFVGLEDDVDLLVKHLVGTDDQNIANHRVVSIFGMGGLGKTTLARKVYNHPSAKRHFSRLVWICLSQQWQAKDLLQRIMIRLVPEKKKEIEMYWREEELIRELWEIQQQMKCLIVLDDIWTTDVWESIKNAFPMRQAVGSKILLTTRIRDVALHIDPDGFHHQPRLLNEDESWNLLRRKSLRQRSNAGHIMSTNQNELEELGRKMATCCGGLPLAVVVLGGILLARNNVSEWQAVHQDIKAYIFKGKTIGKEGELQRILALSYYDLPSQLKPCFLYLGSFADDAEIPVDTLYQMWIAEVLGGIGQRGMVQLQTSELPGIRGFRSCRLHDLMRDFCLLQADAESFLNYIRYSSEGNDSYEPYGSLNESSICKLRRLAISLGPDQYIYVSPKKEIAKYLRMFQLAGNKKLYARAIIESINSQLNCCVVLRVLSLEGLHQEATNKLPKAIGKLVHLRYMSLRDSYFQSLPSSLGKLKHLQTLDLRLGNQSWRLPNVFWKMTGLTYLYLPHGRYYMQSNRLRLDGLNKCEKFENLELIANHVQRSNKLQQVSIHNHCDSSSMSGGKGVKVLKQLFFGRNVYCLSTSVALWKESPELESNNMLSSLVELEVNYGGLDAEETICETVEKFSHLRKLTLIGLRRKEMIFNAGGFPQLRILELWKFENLERWVVEKDAMPHLRTLWISRWPALNAIPDGLKFVTTLETLNIDTMAPNFRERIRTSENQEGEDFHKISHVPLIRYDHNPL</sequence>
<evidence type="ECO:0000256" key="5">
    <source>
        <dbReference type="ARBA" id="ARBA00022821"/>
    </source>
</evidence>
<dbReference type="Pfam" id="PF23598">
    <property type="entry name" value="LRR_14"/>
    <property type="match status" value="1"/>
</dbReference>
<reference evidence="10" key="1">
    <citation type="submission" date="2023-03" db="EMBL/GenBank/DDBJ databases">
        <authorList>
            <person name="Julca I."/>
        </authorList>
    </citation>
    <scope>NUCLEOTIDE SEQUENCE</scope>
</reference>
<dbReference type="InterPro" id="IPR032675">
    <property type="entry name" value="LRR_dom_sf"/>
</dbReference>
<evidence type="ECO:0000259" key="9">
    <source>
        <dbReference type="Pfam" id="PF23598"/>
    </source>
</evidence>
<dbReference type="InterPro" id="IPR002182">
    <property type="entry name" value="NB-ARC"/>
</dbReference>
<dbReference type="PANTHER" id="PTHR23155">
    <property type="entry name" value="DISEASE RESISTANCE PROTEIN RP"/>
    <property type="match status" value="1"/>
</dbReference>
<evidence type="ECO:0000259" key="8">
    <source>
        <dbReference type="Pfam" id="PF18052"/>
    </source>
</evidence>
<feature type="domain" description="Disease resistance R13L4/SHOC-2-like LRR" evidence="9">
    <location>
        <begin position="581"/>
        <end position="696"/>
    </location>
</feature>
<keyword evidence="11" id="KW-1185">Reference proteome</keyword>
<dbReference type="EMBL" id="OX459126">
    <property type="protein sequence ID" value="CAI9118110.1"/>
    <property type="molecule type" value="Genomic_DNA"/>
</dbReference>
<dbReference type="Gene3D" id="1.10.10.10">
    <property type="entry name" value="Winged helix-like DNA-binding domain superfamily/Winged helix DNA-binding domain"/>
    <property type="match status" value="1"/>
</dbReference>
<comment type="similarity">
    <text evidence="1">Belongs to the disease resistance NB-LRR family.</text>
</comment>
<keyword evidence="6" id="KW-0067">ATP-binding</keyword>
<dbReference type="SUPFAM" id="SSF52058">
    <property type="entry name" value="L domain-like"/>
    <property type="match status" value="1"/>
</dbReference>
<evidence type="ECO:0000256" key="4">
    <source>
        <dbReference type="ARBA" id="ARBA00022741"/>
    </source>
</evidence>
<dbReference type="InterPro" id="IPR027417">
    <property type="entry name" value="P-loop_NTPase"/>
</dbReference>
<dbReference type="InterPro" id="IPR038005">
    <property type="entry name" value="RX-like_CC"/>
</dbReference>
<dbReference type="AlphaFoldDB" id="A0AAV1EEE8"/>
<evidence type="ECO:0000256" key="1">
    <source>
        <dbReference type="ARBA" id="ARBA00008894"/>
    </source>
</evidence>
<keyword evidence="3" id="KW-0677">Repeat</keyword>
<dbReference type="PANTHER" id="PTHR23155:SF1185">
    <property type="entry name" value="DISEASE RESISTANCE RPP8-LIKE PROTEIN 3-RELATED"/>
    <property type="match status" value="1"/>
</dbReference>
<dbReference type="InterPro" id="IPR042197">
    <property type="entry name" value="Apaf_helical"/>
</dbReference>
<keyword evidence="4" id="KW-0547">Nucleotide-binding</keyword>
<evidence type="ECO:0000313" key="10">
    <source>
        <dbReference type="EMBL" id="CAI9118110.1"/>
    </source>
</evidence>
<dbReference type="Gene3D" id="3.40.50.300">
    <property type="entry name" value="P-loop containing nucleotide triphosphate hydrolases"/>
    <property type="match status" value="1"/>
</dbReference>
<evidence type="ECO:0000256" key="6">
    <source>
        <dbReference type="ARBA" id="ARBA00022840"/>
    </source>
</evidence>
<proteinExistence type="inferred from homology"/>
<dbReference type="GO" id="GO:0005524">
    <property type="term" value="F:ATP binding"/>
    <property type="evidence" value="ECO:0007669"/>
    <property type="project" value="UniProtKB-KW"/>
</dbReference>
<evidence type="ECO:0000256" key="3">
    <source>
        <dbReference type="ARBA" id="ARBA00022737"/>
    </source>
</evidence>
<keyword evidence="2" id="KW-0433">Leucine-rich repeat</keyword>
<dbReference type="InterPro" id="IPR044974">
    <property type="entry name" value="Disease_R_plants"/>
</dbReference>
<dbReference type="Gene3D" id="1.20.5.4130">
    <property type="match status" value="1"/>
</dbReference>
<evidence type="ECO:0000256" key="2">
    <source>
        <dbReference type="ARBA" id="ARBA00022614"/>
    </source>
</evidence>
<dbReference type="FunFam" id="3.40.50.300:FF:001091">
    <property type="entry name" value="Probable disease resistance protein At1g61300"/>
    <property type="match status" value="1"/>
</dbReference>
<accession>A0AAV1EEE8</accession>
<dbReference type="GO" id="GO:0098542">
    <property type="term" value="P:defense response to other organism"/>
    <property type="evidence" value="ECO:0007669"/>
    <property type="project" value="TreeGrafter"/>
</dbReference>
<keyword evidence="5" id="KW-0611">Plant defense</keyword>
<dbReference type="GO" id="GO:0043531">
    <property type="term" value="F:ADP binding"/>
    <property type="evidence" value="ECO:0007669"/>
    <property type="project" value="InterPro"/>
</dbReference>
<evidence type="ECO:0000259" key="7">
    <source>
        <dbReference type="Pfam" id="PF00931"/>
    </source>
</evidence>
<evidence type="ECO:0000313" key="11">
    <source>
        <dbReference type="Proteomes" id="UP001161247"/>
    </source>
</evidence>
<dbReference type="Pfam" id="PF18052">
    <property type="entry name" value="Rx_N"/>
    <property type="match status" value="1"/>
</dbReference>
<dbReference type="PRINTS" id="PR00364">
    <property type="entry name" value="DISEASERSIST"/>
</dbReference>
<dbReference type="Gene3D" id="1.10.8.430">
    <property type="entry name" value="Helical domain of apoptotic protease-activating factors"/>
    <property type="match status" value="1"/>
</dbReference>
<dbReference type="Gene3D" id="3.80.10.10">
    <property type="entry name" value="Ribonuclease Inhibitor"/>
    <property type="match status" value="1"/>
</dbReference>
<dbReference type="SUPFAM" id="SSF52540">
    <property type="entry name" value="P-loop containing nucleoside triphosphate hydrolases"/>
    <property type="match status" value="1"/>
</dbReference>
<dbReference type="InterPro" id="IPR055414">
    <property type="entry name" value="LRR_R13L4/SHOC2-like"/>
</dbReference>
<feature type="domain" description="NB-ARC" evidence="7">
    <location>
        <begin position="168"/>
        <end position="346"/>
    </location>
</feature>
<organism evidence="10 11">
    <name type="scientific">Oldenlandia corymbosa var. corymbosa</name>
    <dbReference type="NCBI Taxonomy" id="529605"/>
    <lineage>
        <taxon>Eukaryota</taxon>
        <taxon>Viridiplantae</taxon>
        <taxon>Streptophyta</taxon>
        <taxon>Embryophyta</taxon>
        <taxon>Tracheophyta</taxon>
        <taxon>Spermatophyta</taxon>
        <taxon>Magnoliopsida</taxon>
        <taxon>eudicotyledons</taxon>
        <taxon>Gunneridae</taxon>
        <taxon>Pentapetalae</taxon>
        <taxon>asterids</taxon>
        <taxon>lamiids</taxon>
        <taxon>Gentianales</taxon>
        <taxon>Rubiaceae</taxon>
        <taxon>Rubioideae</taxon>
        <taxon>Spermacoceae</taxon>
        <taxon>Hedyotis-Oldenlandia complex</taxon>
        <taxon>Oldenlandia</taxon>
    </lineage>
</organism>
<feature type="domain" description="Disease resistance N-terminal" evidence="8">
    <location>
        <begin position="6"/>
        <end position="88"/>
    </location>
</feature>